<dbReference type="FunFam" id="1.20.120.1750:FF:000019">
    <property type="entry name" value="RBR-type E3 ubiquitin transferase"/>
    <property type="match status" value="1"/>
</dbReference>
<accession>A0A8D7F115</accession>
<dbReference type="GO" id="GO:0008270">
    <property type="term" value="F:zinc ion binding"/>
    <property type="evidence" value="ECO:0007669"/>
    <property type="project" value="UniProtKB-KW"/>
</dbReference>
<comment type="cofactor">
    <cofactor evidence="2">
        <name>Zn(2+)</name>
        <dbReference type="ChEBI" id="CHEBI:29105"/>
    </cofactor>
</comment>
<evidence type="ECO:0000256" key="3">
    <source>
        <dbReference type="ARBA" id="ARBA00003976"/>
    </source>
</evidence>
<evidence type="ECO:0000259" key="14">
    <source>
        <dbReference type="PROSITE" id="PS51873"/>
    </source>
</evidence>
<dbReference type="Gene3D" id="3.30.40.10">
    <property type="entry name" value="Zinc/RING finger domain, C3HC4 (zinc finger)"/>
    <property type="match status" value="1"/>
</dbReference>
<dbReference type="SMART" id="SM00647">
    <property type="entry name" value="IBR"/>
    <property type="match status" value="2"/>
</dbReference>
<dbReference type="GO" id="GO:0003676">
    <property type="term" value="F:nucleic acid binding"/>
    <property type="evidence" value="ECO:0007669"/>
    <property type="project" value="InterPro"/>
</dbReference>
<evidence type="ECO:0000313" key="15">
    <source>
        <dbReference type="EMBL" id="CAG1836577.1"/>
    </source>
</evidence>
<organism evidence="15">
    <name type="scientific">Musa acuminata subsp. malaccensis</name>
    <name type="common">Wild banana</name>
    <name type="synonym">Musa malaccensis</name>
    <dbReference type="NCBI Taxonomy" id="214687"/>
    <lineage>
        <taxon>Eukaryota</taxon>
        <taxon>Viridiplantae</taxon>
        <taxon>Streptophyta</taxon>
        <taxon>Embryophyta</taxon>
        <taxon>Tracheophyta</taxon>
        <taxon>Spermatophyta</taxon>
        <taxon>Magnoliopsida</taxon>
        <taxon>Liliopsida</taxon>
        <taxon>Zingiberales</taxon>
        <taxon>Musaceae</taxon>
        <taxon>Musa</taxon>
    </lineage>
</organism>
<evidence type="ECO:0000256" key="7">
    <source>
        <dbReference type="ARBA" id="ARBA00022723"/>
    </source>
</evidence>
<dbReference type="Gene3D" id="1.20.120.1750">
    <property type="match status" value="1"/>
</dbReference>
<dbReference type="SMART" id="SM00184">
    <property type="entry name" value="RING"/>
    <property type="match status" value="2"/>
</dbReference>
<dbReference type="Pfam" id="PF01485">
    <property type="entry name" value="IBR"/>
    <property type="match status" value="2"/>
</dbReference>
<dbReference type="PANTHER" id="PTHR11685">
    <property type="entry name" value="RBR FAMILY RING FINGER AND IBR DOMAIN-CONTAINING"/>
    <property type="match status" value="1"/>
</dbReference>
<dbReference type="Gene3D" id="3.30.420.10">
    <property type="entry name" value="Ribonuclease H-like superfamily/Ribonuclease H"/>
    <property type="match status" value="1"/>
</dbReference>
<evidence type="ECO:0000256" key="9">
    <source>
        <dbReference type="ARBA" id="ARBA00022771"/>
    </source>
</evidence>
<feature type="domain" description="RING-type" evidence="13">
    <location>
        <begin position="201"/>
        <end position="248"/>
    </location>
</feature>
<dbReference type="PROSITE" id="PS50089">
    <property type="entry name" value="ZF_RING_2"/>
    <property type="match status" value="1"/>
</dbReference>
<keyword evidence="11" id="KW-0862">Zinc</keyword>
<proteinExistence type="inferred from homology"/>
<comment type="catalytic activity">
    <reaction evidence="1">
        <text>[E2 ubiquitin-conjugating enzyme]-S-ubiquitinyl-L-cysteine + [acceptor protein]-L-lysine = [E2 ubiquitin-conjugating enzyme]-L-cysteine + [acceptor protein]-N(6)-ubiquitinyl-L-lysine.</text>
        <dbReference type="EC" id="2.3.2.31"/>
    </reaction>
</comment>
<evidence type="ECO:0000256" key="12">
    <source>
        <dbReference type="PROSITE-ProRule" id="PRU00175"/>
    </source>
</evidence>
<dbReference type="InterPro" id="IPR001841">
    <property type="entry name" value="Znf_RING"/>
</dbReference>
<keyword evidence="9 12" id="KW-0863">Zinc-finger</keyword>
<evidence type="ECO:0000256" key="11">
    <source>
        <dbReference type="ARBA" id="ARBA00022833"/>
    </source>
</evidence>
<dbReference type="InterPro" id="IPR002156">
    <property type="entry name" value="RNaseH_domain"/>
</dbReference>
<dbReference type="CDD" id="cd22582">
    <property type="entry name" value="BRcat_RBR_unk"/>
    <property type="match status" value="1"/>
</dbReference>
<keyword evidence="10" id="KW-0833">Ubl conjugation pathway</keyword>
<dbReference type="PROSITE" id="PS00518">
    <property type="entry name" value="ZF_RING_1"/>
    <property type="match status" value="1"/>
</dbReference>
<evidence type="ECO:0000256" key="6">
    <source>
        <dbReference type="ARBA" id="ARBA00022679"/>
    </source>
</evidence>
<keyword evidence="7" id="KW-0479">Metal-binding</keyword>
<evidence type="ECO:0000256" key="1">
    <source>
        <dbReference type="ARBA" id="ARBA00001798"/>
    </source>
</evidence>
<reference evidence="15" key="1">
    <citation type="submission" date="2021-03" db="EMBL/GenBank/DDBJ databases">
        <authorList>
            <consortium name="Genoscope - CEA"/>
            <person name="William W."/>
        </authorList>
    </citation>
    <scope>NUCLEOTIDE SEQUENCE</scope>
    <source>
        <strain evidence="15">Doubled-haploid Pahang</strain>
    </source>
</reference>
<gene>
    <name evidence="15" type="ORF">GSMUA_245460.1</name>
</gene>
<dbReference type="EC" id="2.3.2.31" evidence="5"/>
<evidence type="ECO:0000256" key="2">
    <source>
        <dbReference type="ARBA" id="ARBA00001947"/>
    </source>
</evidence>
<evidence type="ECO:0000256" key="5">
    <source>
        <dbReference type="ARBA" id="ARBA00012251"/>
    </source>
</evidence>
<keyword evidence="8" id="KW-0677">Repeat</keyword>
<dbReference type="InterPro" id="IPR036397">
    <property type="entry name" value="RNaseH_sf"/>
</dbReference>
<dbReference type="CDD" id="cd22584">
    <property type="entry name" value="Rcat_RBR_unk"/>
    <property type="match status" value="1"/>
</dbReference>
<dbReference type="InterPro" id="IPR013083">
    <property type="entry name" value="Znf_RING/FYVE/PHD"/>
</dbReference>
<dbReference type="InterPro" id="IPR031127">
    <property type="entry name" value="E3_UB_ligase_RBR"/>
</dbReference>
<comment type="function">
    <text evidence="3">Might act as an E3 ubiquitin-protein ligase, or as part of E3 complex, which accepts ubiquitin from specific E2 ubiquitin-conjugating enzymes and then transfers it to substrates.</text>
</comment>
<evidence type="ECO:0000256" key="10">
    <source>
        <dbReference type="ARBA" id="ARBA00022786"/>
    </source>
</evidence>
<dbReference type="GO" id="GO:0004523">
    <property type="term" value="F:RNA-DNA hybrid ribonuclease activity"/>
    <property type="evidence" value="ECO:0007669"/>
    <property type="project" value="InterPro"/>
</dbReference>
<protein>
    <recommendedName>
        <fullName evidence="5">RBR-type E3 ubiquitin transferase</fullName>
        <ecNumber evidence="5">2.3.2.31</ecNumber>
    </recommendedName>
</protein>
<dbReference type="InterPro" id="IPR002867">
    <property type="entry name" value="IBR_dom"/>
</dbReference>
<sequence>MENMNSFEELFDNSDVEDEFQSCCTEDEEWQDTEESLAEGFKDELDELSLRMFFKGVSASDLHSKESRVSGIGVVMERSPGIPLIQVQKKLDFHVEALVAEHLALMDGLLAALQNGARRLYAFTDSEKVYYQARNRLTKKTRNLSETEILDDQLLVALGHRILELADQLEDFDLQLVSSFELERPLRLAKEAIGDCAMDTCSICSEEKISSKMIKINCSHKFCSDCMFIYVEHKLRTLQVPIRCPQARCRNFISVSECKPFLPVASYKLLERVAMEADAHNGDRIFCPFQNCSGLINCVNHLSSRASSSTQPDINCVECPECHRDICIGCRVPWHSLMTCDEYQNLPAEERDAGDITLHQLAQNARQRRCQQCRQMIELADGGYHMTCWCGHEFCYLCGAEYRNGIQTCQCAFWGENSLESSATSNHESELWTWESFDSLPTVMDEYSEQERAQLALIQRFLAGGFSLSELHHPSQSPPRCSDSYMDTMRDLHQLPWLERFVSVISDSYHEDFVQ</sequence>
<dbReference type="GO" id="GO:0016567">
    <property type="term" value="P:protein ubiquitination"/>
    <property type="evidence" value="ECO:0007669"/>
    <property type="project" value="InterPro"/>
</dbReference>
<dbReference type="FunFam" id="3.30.420.10:FF:000076">
    <property type="entry name" value="RBR-type E3 ubiquitin transferase"/>
    <property type="match status" value="1"/>
</dbReference>
<evidence type="ECO:0000256" key="8">
    <source>
        <dbReference type="ARBA" id="ARBA00022737"/>
    </source>
</evidence>
<dbReference type="SUPFAM" id="SSF57850">
    <property type="entry name" value="RING/U-box"/>
    <property type="match status" value="3"/>
</dbReference>
<dbReference type="Pfam" id="PF13456">
    <property type="entry name" value="RVT_3"/>
    <property type="match status" value="1"/>
</dbReference>
<dbReference type="InterPro" id="IPR017907">
    <property type="entry name" value="Znf_RING_CS"/>
</dbReference>
<dbReference type="PROSITE" id="PS51873">
    <property type="entry name" value="TRIAD"/>
    <property type="match status" value="1"/>
</dbReference>
<evidence type="ECO:0000256" key="4">
    <source>
        <dbReference type="ARBA" id="ARBA00005884"/>
    </source>
</evidence>
<comment type="similarity">
    <text evidence="4">Belongs to the RBR family. Ariadne subfamily.</text>
</comment>
<dbReference type="EMBL" id="HG996474">
    <property type="protein sequence ID" value="CAG1836577.1"/>
    <property type="molecule type" value="Genomic_DNA"/>
</dbReference>
<dbReference type="GO" id="GO:0061630">
    <property type="term" value="F:ubiquitin protein ligase activity"/>
    <property type="evidence" value="ECO:0007669"/>
    <property type="project" value="UniProtKB-EC"/>
</dbReference>
<name>A0A8D7F115_MUSAM</name>
<dbReference type="InterPro" id="IPR044066">
    <property type="entry name" value="TRIAD_supradom"/>
</dbReference>
<evidence type="ECO:0000259" key="13">
    <source>
        <dbReference type="PROSITE" id="PS50089"/>
    </source>
</evidence>
<feature type="domain" description="RING-type" evidence="14">
    <location>
        <begin position="197"/>
        <end position="415"/>
    </location>
</feature>
<keyword evidence="6" id="KW-0808">Transferase</keyword>
<dbReference type="AlphaFoldDB" id="A0A8D7F115"/>